<dbReference type="EMBL" id="OX451741">
    <property type="protein sequence ID" value="CAI8618306.1"/>
    <property type="molecule type" value="Genomic_DNA"/>
</dbReference>
<name>A0AAV1B7E2_VICFA</name>
<reference evidence="1 2" key="1">
    <citation type="submission" date="2023-01" db="EMBL/GenBank/DDBJ databases">
        <authorList>
            <person name="Kreplak J."/>
        </authorList>
    </citation>
    <scope>NUCLEOTIDE SEQUENCE [LARGE SCALE GENOMIC DNA]</scope>
</reference>
<dbReference type="AlphaFoldDB" id="A0AAV1B7E2"/>
<proteinExistence type="predicted"/>
<accession>A0AAV1B7E2</accession>
<dbReference type="GO" id="GO:0003735">
    <property type="term" value="F:structural constituent of ribosome"/>
    <property type="evidence" value="ECO:0007669"/>
    <property type="project" value="InterPro"/>
</dbReference>
<evidence type="ECO:0000313" key="2">
    <source>
        <dbReference type="Proteomes" id="UP001157006"/>
    </source>
</evidence>
<dbReference type="PANTHER" id="PTHR47207">
    <property type="entry name" value="60S ACIDIC RIBOSOMAL PROTEIN P3-1-RELATED"/>
    <property type="match status" value="1"/>
</dbReference>
<dbReference type="GO" id="GO:0005840">
    <property type="term" value="C:ribosome"/>
    <property type="evidence" value="ECO:0007669"/>
    <property type="project" value="InterPro"/>
</dbReference>
<keyword evidence="2" id="KW-1185">Reference proteome</keyword>
<gene>
    <name evidence="1" type="ORF">VFH_VI117040</name>
</gene>
<dbReference type="InterPro" id="IPR044252">
    <property type="entry name" value="RPP3"/>
</dbReference>
<organism evidence="1 2">
    <name type="scientific">Vicia faba</name>
    <name type="common">Broad bean</name>
    <name type="synonym">Faba vulgaris</name>
    <dbReference type="NCBI Taxonomy" id="3906"/>
    <lineage>
        <taxon>Eukaryota</taxon>
        <taxon>Viridiplantae</taxon>
        <taxon>Streptophyta</taxon>
        <taxon>Embryophyta</taxon>
        <taxon>Tracheophyta</taxon>
        <taxon>Spermatophyta</taxon>
        <taxon>Magnoliopsida</taxon>
        <taxon>eudicotyledons</taxon>
        <taxon>Gunneridae</taxon>
        <taxon>Pentapetalae</taxon>
        <taxon>rosids</taxon>
        <taxon>fabids</taxon>
        <taxon>Fabales</taxon>
        <taxon>Fabaceae</taxon>
        <taxon>Papilionoideae</taxon>
        <taxon>50 kb inversion clade</taxon>
        <taxon>NPAAA clade</taxon>
        <taxon>Hologalegina</taxon>
        <taxon>IRL clade</taxon>
        <taxon>Fabeae</taxon>
        <taxon>Vicia</taxon>
    </lineage>
</organism>
<evidence type="ECO:0000313" key="1">
    <source>
        <dbReference type="EMBL" id="CAI8618306.1"/>
    </source>
</evidence>
<sequence length="115" mass="12177">MLLQRLLLRSIRSSTVPPISITARSFAFFFSAEEAAAGRRRCKRRLRIEASAASTFEIQRQLVKAALAVDSSGGVHSSYSPVSPSSAVFQVIVGGAVIVGSGAAAARNNSIERGR</sequence>
<protein>
    <submittedName>
        <fullName evidence="1">Uncharacterized protein</fullName>
    </submittedName>
</protein>
<dbReference type="PANTHER" id="PTHR47207:SF2">
    <property type="entry name" value="LARGE RIBOSOMAL SUBUNIT PROTEIN P3Y-RELATED"/>
    <property type="match status" value="1"/>
</dbReference>
<dbReference type="Proteomes" id="UP001157006">
    <property type="component" value="Chromosome 6"/>
</dbReference>